<sequence length="147" mass="16338">MADNEKEQILTVSIVTPDGVVYQHHARMLVVKALDGDLGIMANHEPIIAPVKISEVRVYRLDENHLDTVAVNGGFLEVSDNHASIVADSAERARDIDLRRAQKAKARAEKKIETAKTQHDSDEMLRAQVALRRAVNRISVSNHQSNN</sequence>
<comment type="subcellular location">
    <subcellularLocation>
        <location evidence="2 12">Cell membrane</location>
        <topology evidence="2 12">Peripheral membrane protein</topology>
    </subcellularLocation>
</comment>
<dbReference type="Pfam" id="PF02823">
    <property type="entry name" value="ATP-synt_DE_N"/>
    <property type="match status" value="1"/>
</dbReference>
<organism evidence="16 17">
    <name type="scientific">Agrilactobacillus yilanensis</name>
    <dbReference type="NCBI Taxonomy" id="2485997"/>
    <lineage>
        <taxon>Bacteria</taxon>
        <taxon>Bacillati</taxon>
        <taxon>Bacillota</taxon>
        <taxon>Bacilli</taxon>
        <taxon>Lactobacillales</taxon>
        <taxon>Lactobacillaceae</taxon>
        <taxon>Agrilactobacillus</taxon>
    </lineage>
</organism>
<evidence type="ECO:0000256" key="9">
    <source>
        <dbReference type="ARBA" id="ARBA00023310"/>
    </source>
</evidence>
<evidence type="ECO:0000256" key="5">
    <source>
        <dbReference type="ARBA" id="ARBA00022448"/>
    </source>
</evidence>
<keyword evidence="7 12" id="KW-0472">Membrane</keyword>
<dbReference type="Gene3D" id="1.20.5.440">
    <property type="entry name" value="ATP synthase delta/epsilon subunit, C-terminal domain"/>
    <property type="match status" value="1"/>
</dbReference>
<protein>
    <recommendedName>
        <fullName evidence="4 12">ATP synthase epsilon chain</fullName>
    </recommendedName>
    <alternativeName>
        <fullName evidence="11 12">ATP synthase F1 sector epsilon subunit</fullName>
    </alternativeName>
    <alternativeName>
        <fullName evidence="10 12">F-ATPase epsilon subunit</fullName>
    </alternativeName>
</protein>
<evidence type="ECO:0000313" key="16">
    <source>
        <dbReference type="EMBL" id="MFD1671253.1"/>
    </source>
</evidence>
<evidence type="ECO:0000259" key="14">
    <source>
        <dbReference type="Pfam" id="PF00401"/>
    </source>
</evidence>
<dbReference type="PANTHER" id="PTHR13822:SF10">
    <property type="entry name" value="ATP SYNTHASE EPSILON CHAIN, CHLOROPLASTIC"/>
    <property type="match status" value="1"/>
</dbReference>
<evidence type="ECO:0000256" key="11">
    <source>
        <dbReference type="ARBA" id="ARBA00031795"/>
    </source>
</evidence>
<comment type="subunit">
    <text evidence="12 13">F-type ATPases have 2 components, CF(1) - the catalytic core - and CF(0) - the membrane proton channel. CF(1) has five subunits: alpha(3), beta(3), gamma(1), delta(1), epsilon(1). CF(0) has three main subunits: a, b and c.</text>
</comment>
<reference evidence="17" key="1">
    <citation type="journal article" date="2019" name="Int. J. Syst. Evol. Microbiol.">
        <title>The Global Catalogue of Microorganisms (GCM) 10K type strain sequencing project: providing services to taxonomists for standard genome sequencing and annotation.</title>
        <authorList>
            <consortium name="The Broad Institute Genomics Platform"/>
            <consortium name="The Broad Institute Genome Sequencing Center for Infectious Disease"/>
            <person name="Wu L."/>
            <person name="Ma J."/>
        </authorList>
    </citation>
    <scope>NUCLEOTIDE SEQUENCE [LARGE SCALE GENOMIC DNA]</scope>
    <source>
        <strain evidence="17">CCM 8896</strain>
    </source>
</reference>
<dbReference type="SUPFAM" id="SSF51344">
    <property type="entry name" value="Epsilon subunit of F1F0-ATP synthase N-terminal domain"/>
    <property type="match status" value="1"/>
</dbReference>
<evidence type="ECO:0000256" key="8">
    <source>
        <dbReference type="ARBA" id="ARBA00023196"/>
    </source>
</evidence>
<dbReference type="NCBIfam" id="TIGR01216">
    <property type="entry name" value="ATP_synt_epsi"/>
    <property type="match status" value="1"/>
</dbReference>
<dbReference type="CDD" id="cd12152">
    <property type="entry name" value="F1-ATPase_delta"/>
    <property type="match status" value="1"/>
</dbReference>
<keyword evidence="6 12" id="KW-0406">Ion transport</keyword>
<gene>
    <name evidence="12" type="primary">atpC</name>
    <name evidence="16" type="ORF">ACFQ5M_04010</name>
</gene>
<evidence type="ECO:0000256" key="12">
    <source>
        <dbReference type="HAMAP-Rule" id="MF_00530"/>
    </source>
</evidence>
<keyword evidence="12" id="KW-0375">Hydrogen ion transport</keyword>
<comment type="caution">
    <text evidence="16">The sequence shown here is derived from an EMBL/GenBank/DDBJ whole genome shotgun (WGS) entry which is preliminary data.</text>
</comment>
<dbReference type="RefSeq" id="WP_125713556.1">
    <property type="nucleotide sequence ID" value="NZ_JBHTOP010000006.1"/>
</dbReference>
<keyword evidence="5 12" id="KW-0813">Transport</keyword>
<evidence type="ECO:0000256" key="6">
    <source>
        <dbReference type="ARBA" id="ARBA00023065"/>
    </source>
</evidence>
<keyword evidence="17" id="KW-1185">Reference proteome</keyword>
<evidence type="ECO:0000313" key="17">
    <source>
        <dbReference type="Proteomes" id="UP001597267"/>
    </source>
</evidence>
<feature type="domain" description="ATP synthase F1 complex delta/epsilon subunit N-terminal" evidence="15">
    <location>
        <begin position="10"/>
        <end position="90"/>
    </location>
</feature>
<dbReference type="PANTHER" id="PTHR13822">
    <property type="entry name" value="ATP SYNTHASE DELTA/EPSILON CHAIN"/>
    <property type="match status" value="1"/>
</dbReference>
<evidence type="ECO:0000256" key="1">
    <source>
        <dbReference type="ARBA" id="ARBA00003543"/>
    </source>
</evidence>
<feature type="domain" description="ATP synthase epsilon subunit C-terminal" evidence="14">
    <location>
        <begin position="95"/>
        <end position="141"/>
    </location>
</feature>
<dbReference type="InterPro" id="IPR001469">
    <property type="entry name" value="ATP_synth_F1_dsu/esu"/>
</dbReference>
<dbReference type="InterPro" id="IPR020546">
    <property type="entry name" value="ATP_synth_F1_dsu/esu_N"/>
</dbReference>
<evidence type="ECO:0000256" key="7">
    <source>
        <dbReference type="ARBA" id="ARBA00023136"/>
    </source>
</evidence>
<dbReference type="InterPro" id="IPR036771">
    <property type="entry name" value="ATPsynth_dsu/esu_N"/>
</dbReference>
<evidence type="ECO:0000256" key="10">
    <source>
        <dbReference type="ARBA" id="ARBA00030215"/>
    </source>
</evidence>
<comment type="similarity">
    <text evidence="3 12 13">Belongs to the ATPase epsilon chain family.</text>
</comment>
<dbReference type="InterPro" id="IPR036794">
    <property type="entry name" value="ATP_F1_dsu/esu_C_sf"/>
</dbReference>
<proteinExistence type="inferred from homology"/>
<dbReference type="Pfam" id="PF00401">
    <property type="entry name" value="ATP-synt_DE"/>
    <property type="match status" value="1"/>
</dbReference>
<dbReference type="NCBIfam" id="NF001846">
    <property type="entry name" value="PRK00571.1-3"/>
    <property type="match status" value="1"/>
</dbReference>
<dbReference type="HAMAP" id="MF_00530">
    <property type="entry name" value="ATP_synth_epsil_bac"/>
    <property type="match status" value="1"/>
</dbReference>
<dbReference type="EMBL" id="JBHTOP010000006">
    <property type="protein sequence ID" value="MFD1671253.1"/>
    <property type="molecule type" value="Genomic_DNA"/>
</dbReference>
<name>A0ABW4J6H1_9LACO</name>
<comment type="function">
    <text evidence="1 12">Produces ATP from ADP in the presence of a proton gradient across the membrane.</text>
</comment>
<evidence type="ECO:0000256" key="2">
    <source>
        <dbReference type="ARBA" id="ARBA00004202"/>
    </source>
</evidence>
<evidence type="ECO:0000256" key="4">
    <source>
        <dbReference type="ARBA" id="ARBA00014480"/>
    </source>
</evidence>
<keyword evidence="9 12" id="KW-0066">ATP synthesis</keyword>
<dbReference type="Proteomes" id="UP001597267">
    <property type="component" value="Unassembled WGS sequence"/>
</dbReference>
<evidence type="ECO:0000256" key="13">
    <source>
        <dbReference type="RuleBase" id="RU003656"/>
    </source>
</evidence>
<keyword evidence="12" id="KW-1003">Cell membrane</keyword>
<evidence type="ECO:0000259" key="15">
    <source>
        <dbReference type="Pfam" id="PF02823"/>
    </source>
</evidence>
<dbReference type="Gene3D" id="2.60.15.10">
    <property type="entry name" value="F0F1 ATP synthase delta/epsilon subunit, N-terminal"/>
    <property type="match status" value="1"/>
</dbReference>
<evidence type="ECO:0000256" key="3">
    <source>
        <dbReference type="ARBA" id="ARBA00005712"/>
    </source>
</evidence>
<dbReference type="InterPro" id="IPR020547">
    <property type="entry name" value="ATP_synth_F1_esu_C"/>
</dbReference>
<accession>A0ABW4J6H1</accession>
<keyword evidence="8 12" id="KW-0139">CF(1)</keyword>
<dbReference type="SUPFAM" id="SSF46604">
    <property type="entry name" value="Epsilon subunit of F1F0-ATP synthase C-terminal domain"/>
    <property type="match status" value="1"/>
</dbReference>